<dbReference type="PROSITE" id="PS51987">
    <property type="entry name" value="GS_CATALYTIC"/>
    <property type="match status" value="1"/>
</dbReference>
<evidence type="ECO:0000256" key="5">
    <source>
        <dbReference type="PROSITE-ProRule" id="PRU01330"/>
    </source>
</evidence>
<dbReference type="EMBL" id="BONF01000016">
    <property type="protein sequence ID" value="GIF81764.1"/>
    <property type="molecule type" value="Genomic_DNA"/>
</dbReference>
<proteinExistence type="inferred from homology"/>
<evidence type="ECO:0000313" key="9">
    <source>
        <dbReference type="EMBL" id="GIF81764.1"/>
    </source>
</evidence>
<evidence type="ECO:0000313" key="10">
    <source>
        <dbReference type="Proteomes" id="UP000601223"/>
    </source>
</evidence>
<dbReference type="PANTHER" id="PTHR43785">
    <property type="entry name" value="GAMMA-GLUTAMYLPUTRESCINE SYNTHETASE"/>
    <property type="match status" value="1"/>
</dbReference>
<dbReference type="InterPro" id="IPR008146">
    <property type="entry name" value="Gln_synth_cat_dom"/>
</dbReference>
<dbReference type="Gene3D" id="3.10.20.70">
    <property type="entry name" value="Glutamine synthetase, N-terminal domain"/>
    <property type="match status" value="1"/>
</dbReference>
<evidence type="ECO:0000256" key="3">
    <source>
        <dbReference type="ARBA" id="ARBA00022741"/>
    </source>
</evidence>
<evidence type="ECO:0000256" key="6">
    <source>
        <dbReference type="RuleBase" id="RU000384"/>
    </source>
</evidence>
<dbReference type="SUPFAM" id="SSF55931">
    <property type="entry name" value="Glutamine synthetase/guanido kinase"/>
    <property type="match status" value="1"/>
</dbReference>
<feature type="domain" description="GS catalytic" evidence="8">
    <location>
        <begin position="124"/>
        <end position="453"/>
    </location>
</feature>
<comment type="caution">
    <text evidence="9">The sequence shown here is derived from an EMBL/GenBank/DDBJ whole genome shotgun (WGS) entry which is preliminary data.</text>
</comment>
<dbReference type="Gene3D" id="3.30.590.10">
    <property type="entry name" value="Glutamine synthetase/guanido kinase, catalytic domain"/>
    <property type="match status" value="1"/>
</dbReference>
<keyword evidence="4" id="KW-0067">ATP-binding</keyword>
<dbReference type="PANTHER" id="PTHR43785:SF12">
    <property type="entry name" value="TYPE-1 GLUTAMINE SYNTHETASE 2"/>
    <property type="match status" value="1"/>
</dbReference>
<dbReference type="InterPro" id="IPR014746">
    <property type="entry name" value="Gln_synth/guanido_kin_cat_dom"/>
</dbReference>
<evidence type="ECO:0000256" key="1">
    <source>
        <dbReference type="ARBA" id="ARBA00009897"/>
    </source>
</evidence>
<comment type="similarity">
    <text evidence="1 5 6">Belongs to the glutamine synthetase family.</text>
</comment>
<dbReference type="SUPFAM" id="SSF54368">
    <property type="entry name" value="Glutamine synthetase, N-terminal domain"/>
    <property type="match status" value="1"/>
</dbReference>
<keyword evidence="2" id="KW-0436">Ligase</keyword>
<accession>A0A8J3JFM3</accession>
<evidence type="ECO:0000256" key="2">
    <source>
        <dbReference type="ARBA" id="ARBA00022598"/>
    </source>
</evidence>
<reference evidence="9 10" key="1">
    <citation type="submission" date="2021-01" db="EMBL/GenBank/DDBJ databases">
        <title>Whole genome shotgun sequence of Catellatospora bangladeshensis NBRC 107357.</title>
        <authorList>
            <person name="Komaki H."/>
            <person name="Tamura T."/>
        </authorList>
    </citation>
    <scope>NUCLEOTIDE SEQUENCE [LARGE SCALE GENOMIC DNA]</scope>
    <source>
        <strain evidence="9 10">NBRC 107357</strain>
    </source>
</reference>
<dbReference type="RefSeq" id="WP_203746361.1">
    <property type="nucleotide sequence ID" value="NZ_BONF01000016.1"/>
</dbReference>
<dbReference type="GO" id="GO:0006542">
    <property type="term" value="P:glutamine biosynthetic process"/>
    <property type="evidence" value="ECO:0007669"/>
    <property type="project" value="InterPro"/>
</dbReference>
<dbReference type="SMART" id="SM01230">
    <property type="entry name" value="Gln-synt_C"/>
    <property type="match status" value="1"/>
</dbReference>
<feature type="domain" description="GS beta-grasp" evidence="7">
    <location>
        <begin position="25"/>
        <end position="117"/>
    </location>
</feature>
<sequence length="453" mass="47495">MWEPVLDRDARAAAARAAAAELAAAGVHGVALTWVDNTGVTRVKAVPTGRLEHAAAWGVGMSKVHDVFCVDDSITTGDLIGGPVGDLRLHPDLGALTVLAAAPGWAWAPVDRWTQDGEPYPPDQRLFAQRLVERARAAGLTFRMAFEIEWYLGRPDGSPAADGPAYGMARLGQLADFGRDLLAALAAQAVPVEQFHPEYGHSQFELSTAAADPVGAADRVVLVRETVRALALSHGLRASFAPVSVAEHVGNGMHLHFSPWAGGANLLAGGDGPYGMTRRGESVLAGVLDRLPALAGLGAPSWGSALRQAPQRWAGTYQCWGHENREAGLRFVTGAAGAREQSANAEVKCVDGSANPYLVVGAVCALAADAADAGLRLPSEVTADPFTLAEGRRPPRLPDTPALAAAALRADGGLCAALGEGLLDAFTAVHRAEAETLGRLDPEHLVETVRWRY</sequence>
<dbReference type="Pfam" id="PF00120">
    <property type="entry name" value="Gln-synt_C"/>
    <property type="match status" value="1"/>
</dbReference>
<keyword evidence="3" id="KW-0547">Nucleotide-binding</keyword>
<evidence type="ECO:0000259" key="7">
    <source>
        <dbReference type="PROSITE" id="PS51986"/>
    </source>
</evidence>
<gene>
    <name evidence="9" type="ORF">Cba03nite_31130</name>
</gene>
<dbReference type="InterPro" id="IPR036651">
    <property type="entry name" value="Gln_synt_N_sf"/>
</dbReference>
<name>A0A8J3JFM3_9ACTN</name>
<evidence type="ECO:0000256" key="4">
    <source>
        <dbReference type="ARBA" id="ARBA00022840"/>
    </source>
</evidence>
<dbReference type="InterPro" id="IPR008147">
    <property type="entry name" value="Gln_synt_N"/>
</dbReference>
<dbReference type="GO" id="GO:0005524">
    <property type="term" value="F:ATP binding"/>
    <property type="evidence" value="ECO:0007669"/>
    <property type="project" value="UniProtKB-KW"/>
</dbReference>
<keyword evidence="10" id="KW-1185">Reference proteome</keyword>
<dbReference type="Proteomes" id="UP000601223">
    <property type="component" value="Unassembled WGS sequence"/>
</dbReference>
<dbReference type="AlphaFoldDB" id="A0A8J3JFM3"/>
<evidence type="ECO:0000259" key="8">
    <source>
        <dbReference type="PROSITE" id="PS51987"/>
    </source>
</evidence>
<dbReference type="PROSITE" id="PS51986">
    <property type="entry name" value="GS_BETA_GRASP"/>
    <property type="match status" value="1"/>
</dbReference>
<dbReference type="GO" id="GO:0004356">
    <property type="term" value="F:glutamine synthetase activity"/>
    <property type="evidence" value="ECO:0007669"/>
    <property type="project" value="InterPro"/>
</dbReference>
<organism evidence="9 10">
    <name type="scientific">Catellatospora bangladeshensis</name>
    <dbReference type="NCBI Taxonomy" id="310355"/>
    <lineage>
        <taxon>Bacteria</taxon>
        <taxon>Bacillati</taxon>
        <taxon>Actinomycetota</taxon>
        <taxon>Actinomycetes</taxon>
        <taxon>Micromonosporales</taxon>
        <taxon>Micromonosporaceae</taxon>
        <taxon>Catellatospora</taxon>
    </lineage>
</organism>
<protein>
    <submittedName>
        <fullName evidence="9">Glutamine synthetase</fullName>
    </submittedName>
</protein>